<dbReference type="GO" id="GO:0006397">
    <property type="term" value="P:mRNA processing"/>
    <property type="evidence" value="ECO:0007669"/>
    <property type="project" value="UniProtKB-KW"/>
</dbReference>
<dbReference type="STRING" id="154538.A0A1M2W176"/>
<evidence type="ECO:0000313" key="4">
    <source>
        <dbReference type="EMBL" id="OJT13522.1"/>
    </source>
</evidence>
<keyword evidence="1" id="KW-0507">mRNA processing</keyword>
<evidence type="ECO:0000259" key="3">
    <source>
        <dbReference type="PROSITE" id="PS50158"/>
    </source>
</evidence>
<name>A0A1M2W176_TRAPU</name>
<dbReference type="EMBL" id="MNAD01000398">
    <property type="protein sequence ID" value="OJT13522.1"/>
    <property type="molecule type" value="Genomic_DNA"/>
</dbReference>
<feature type="domain" description="CCHC-type" evidence="3">
    <location>
        <begin position="233"/>
        <end position="248"/>
    </location>
</feature>
<reference evidence="4 5" key="1">
    <citation type="submission" date="2016-10" db="EMBL/GenBank/DDBJ databases">
        <title>Genome sequence of the basidiomycete white-rot fungus Trametes pubescens.</title>
        <authorList>
            <person name="Makela M.R."/>
            <person name="Granchi Z."/>
            <person name="Peng M."/>
            <person name="De Vries R.P."/>
            <person name="Grigoriev I."/>
            <person name="Riley R."/>
            <person name="Hilden K."/>
        </authorList>
    </citation>
    <scope>NUCLEOTIDE SEQUENCE [LARGE SCALE GENOMIC DNA]</scope>
    <source>
        <strain evidence="4 5">FBCC735</strain>
    </source>
</reference>
<dbReference type="Gene3D" id="4.10.60.10">
    <property type="entry name" value="Zinc finger, CCHC-type"/>
    <property type="match status" value="1"/>
</dbReference>
<dbReference type="OMA" id="FKQRETT"/>
<comment type="caution">
    <text evidence="4">The sequence shown here is derived from an EMBL/GenBank/DDBJ whole genome shotgun (WGS) entry which is preliminary data.</text>
</comment>
<protein>
    <recommendedName>
        <fullName evidence="3">CCHC-type domain-containing protein</fullName>
    </recommendedName>
</protein>
<keyword evidence="2" id="KW-0479">Metal-binding</keyword>
<evidence type="ECO:0000313" key="5">
    <source>
        <dbReference type="Proteomes" id="UP000184267"/>
    </source>
</evidence>
<keyword evidence="5" id="KW-1185">Reference proteome</keyword>
<sequence>MSEHTSNHSSFAKLNDVNYPEWTMRMEAHLIRKKLWDGVMEITVETMGRGVDVVEEEYEKKKQKRSTQKMAEARAELVMSVDDGQLAHMRSRDPMEIWQVLADVHKARGLATQLAMKRRFLTAKKRPDQTIQAWVGEVRSMAFRMEEASISVSEQDKILAITLGLPPSFDGVIISLDATPTEQLTLDVVISRLLNDEVRQMSTIPAPSETPAHDPVAAAAMRSEVLPKAKITCFFCDKQGHYKSECPDRAAWEASKTKAAGSANTAIGAMVSLRDEDYDYEAVGELAVNDAW</sequence>
<proteinExistence type="predicted"/>
<evidence type="ECO:0000256" key="2">
    <source>
        <dbReference type="PROSITE-ProRule" id="PRU00047"/>
    </source>
</evidence>
<dbReference type="PROSITE" id="PS50158">
    <property type="entry name" value="ZF_CCHC"/>
    <property type="match status" value="1"/>
</dbReference>
<dbReference type="InterPro" id="IPR036875">
    <property type="entry name" value="Znf_CCHC_sf"/>
</dbReference>
<accession>A0A1M2W176</accession>
<dbReference type="GO" id="GO:0003676">
    <property type="term" value="F:nucleic acid binding"/>
    <property type="evidence" value="ECO:0007669"/>
    <property type="project" value="InterPro"/>
</dbReference>
<dbReference type="GO" id="GO:0008270">
    <property type="term" value="F:zinc ion binding"/>
    <property type="evidence" value="ECO:0007669"/>
    <property type="project" value="UniProtKB-KW"/>
</dbReference>
<dbReference type="PANTHER" id="PTHR35317">
    <property type="entry name" value="OS04G0629600 PROTEIN"/>
    <property type="match status" value="1"/>
</dbReference>
<keyword evidence="2" id="KW-0862">Zinc</keyword>
<dbReference type="AlphaFoldDB" id="A0A1M2W176"/>
<keyword evidence="2" id="KW-0863">Zinc-finger</keyword>
<dbReference type="PANTHER" id="PTHR35317:SF29">
    <property type="entry name" value="CCHC-TYPE DOMAIN-CONTAINING PROTEIN"/>
    <property type="match status" value="1"/>
</dbReference>
<dbReference type="Proteomes" id="UP000184267">
    <property type="component" value="Unassembled WGS sequence"/>
</dbReference>
<organism evidence="4 5">
    <name type="scientific">Trametes pubescens</name>
    <name type="common">White-rot fungus</name>
    <dbReference type="NCBI Taxonomy" id="154538"/>
    <lineage>
        <taxon>Eukaryota</taxon>
        <taxon>Fungi</taxon>
        <taxon>Dikarya</taxon>
        <taxon>Basidiomycota</taxon>
        <taxon>Agaricomycotina</taxon>
        <taxon>Agaricomycetes</taxon>
        <taxon>Polyporales</taxon>
        <taxon>Polyporaceae</taxon>
        <taxon>Trametes</taxon>
    </lineage>
</organism>
<dbReference type="SUPFAM" id="SSF57756">
    <property type="entry name" value="Retrovirus zinc finger-like domains"/>
    <property type="match status" value="1"/>
</dbReference>
<dbReference type="OrthoDB" id="2802594at2759"/>
<evidence type="ECO:0000256" key="1">
    <source>
        <dbReference type="ARBA" id="ARBA00022664"/>
    </source>
</evidence>
<dbReference type="InterPro" id="IPR001878">
    <property type="entry name" value="Znf_CCHC"/>
</dbReference>
<dbReference type="Pfam" id="PF14223">
    <property type="entry name" value="Retrotran_gag_2"/>
    <property type="match status" value="1"/>
</dbReference>
<gene>
    <name evidence="4" type="ORF">TRAPUB_9930</name>
</gene>